<keyword evidence="7 11" id="KW-0812">Transmembrane</keyword>
<evidence type="ECO:0000259" key="12">
    <source>
        <dbReference type="Pfam" id="PF08334"/>
    </source>
</evidence>
<dbReference type="Pfam" id="PF08334">
    <property type="entry name" value="T2SSG"/>
    <property type="match status" value="1"/>
</dbReference>
<evidence type="ECO:0000256" key="5">
    <source>
        <dbReference type="ARBA" id="ARBA00022481"/>
    </source>
</evidence>
<comment type="subcellular location">
    <subcellularLocation>
        <location evidence="1">Cell inner membrane</location>
        <topology evidence="1">Single-pass membrane protein</topology>
    </subcellularLocation>
</comment>
<dbReference type="Gene3D" id="3.30.700.10">
    <property type="entry name" value="Glycoprotein, Type 4 Pilin"/>
    <property type="match status" value="1"/>
</dbReference>
<evidence type="ECO:0000256" key="7">
    <source>
        <dbReference type="ARBA" id="ARBA00022692"/>
    </source>
</evidence>
<accession>A0A4R3YC38</accession>
<evidence type="ECO:0000313" key="14">
    <source>
        <dbReference type="Proteomes" id="UP000295367"/>
    </source>
</evidence>
<comment type="caution">
    <text evidence="13">The sequence shown here is derived from an EMBL/GenBank/DDBJ whole genome shotgun (WGS) entry which is preliminary data.</text>
</comment>
<feature type="region of interest" description="Disordered" evidence="10">
    <location>
        <begin position="135"/>
        <end position="157"/>
    </location>
</feature>
<name>A0A4R3YC38_9PROT</name>
<keyword evidence="14" id="KW-1185">Reference proteome</keyword>
<sequence length="157" mass="17578">MPDFPENFFKRNGLVVMIIINKINREKGFTLLELLVVMVIIGLLAGYVGPKYFSQIGKSEVKAARAQLDSLGKSLDQYRLDTGHYPSNEQGLAALDTRPANEPKWEGPYLRKSVPMDPWGKPYVYKQPGEHSEYDLLSYGKDGQPGGNAESADITNW</sequence>
<evidence type="ECO:0000256" key="10">
    <source>
        <dbReference type="SAM" id="MobiDB-lite"/>
    </source>
</evidence>
<dbReference type="Pfam" id="PF07963">
    <property type="entry name" value="N_methyl"/>
    <property type="match status" value="1"/>
</dbReference>
<dbReference type="NCBIfam" id="TIGR01710">
    <property type="entry name" value="typeII_sec_gspG"/>
    <property type="match status" value="1"/>
</dbReference>
<evidence type="ECO:0000256" key="4">
    <source>
        <dbReference type="ARBA" id="ARBA00022475"/>
    </source>
</evidence>
<feature type="domain" description="Type II secretion system protein GspG C-terminal" evidence="12">
    <location>
        <begin position="52"/>
        <end position="157"/>
    </location>
</feature>
<dbReference type="InterPro" id="IPR012902">
    <property type="entry name" value="N_methyl_site"/>
</dbReference>
<dbReference type="AlphaFoldDB" id="A0A4R3YC38"/>
<keyword evidence="8 11" id="KW-1133">Transmembrane helix</keyword>
<evidence type="ECO:0000256" key="2">
    <source>
        <dbReference type="ARBA" id="ARBA00009984"/>
    </source>
</evidence>
<keyword evidence="4" id="KW-1003">Cell membrane</keyword>
<dbReference type="NCBIfam" id="TIGR02532">
    <property type="entry name" value="IV_pilin_GFxxxE"/>
    <property type="match status" value="1"/>
</dbReference>
<dbReference type="InterPro" id="IPR045584">
    <property type="entry name" value="Pilin-like"/>
</dbReference>
<dbReference type="PRINTS" id="PR00813">
    <property type="entry name" value="BCTERIALGSPG"/>
</dbReference>
<feature type="transmembrane region" description="Helical" evidence="11">
    <location>
        <begin position="29"/>
        <end position="49"/>
    </location>
</feature>
<keyword evidence="5" id="KW-0488">Methylation</keyword>
<evidence type="ECO:0000256" key="3">
    <source>
        <dbReference type="ARBA" id="ARBA00020042"/>
    </source>
</evidence>
<dbReference type="GO" id="GO:0015627">
    <property type="term" value="C:type II protein secretion system complex"/>
    <property type="evidence" value="ECO:0007669"/>
    <property type="project" value="InterPro"/>
</dbReference>
<evidence type="ECO:0000313" key="13">
    <source>
        <dbReference type="EMBL" id="TCV89540.1"/>
    </source>
</evidence>
<evidence type="ECO:0000256" key="6">
    <source>
        <dbReference type="ARBA" id="ARBA00022519"/>
    </source>
</evidence>
<reference evidence="13 14" key="1">
    <citation type="submission" date="2019-03" db="EMBL/GenBank/DDBJ databases">
        <title>Genomic Encyclopedia of Type Strains, Phase IV (KMG-IV): sequencing the most valuable type-strain genomes for metagenomic binning, comparative biology and taxonomic classification.</title>
        <authorList>
            <person name="Goeker M."/>
        </authorList>
    </citation>
    <scope>NUCLEOTIDE SEQUENCE [LARGE SCALE GENOMIC DNA]</scope>
    <source>
        <strain evidence="13 14">DSM 100309</strain>
    </source>
</reference>
<organism evidence="13 14">
    <name type="scientific">Sulfurirhabdus autotrophica</name>
    <dbReference type="NCBI Taxonomy" id="1706046"/>
    <lineage>
        <taxon>Bacteria</taxon>
        <taxon>Pseudomonadati</taxon>
        <taxon>Pseudomonadota</taxon>
        <taxon>Betaproteobacteria</taxon>
        <taxon>Nitrosomonadales</taxon>
        <taxon>Sulfuricellaceae</taxon>
        <taxon>Sulfurirhabdus</taxon>
    </lineage>
</organism>
<dbReference type="PANTHER" id="PTHR30093:SF45">
    <property type="entry name" value="TYPE II SECRETION SYSTEM CORE PROTEIN G"/>
    <property type="match status" value="1"/>
</dbReference>
<protein>
    <recommendedName>
        <fullName evidence="3">Type II secretion system core protein G</fullName>
    </recommendedName>
</protein>
<evidence type="ECO:0000256" key="1">
    <source>
        <dbReference type="ARBA" id="ARBA00004377"/>
    </source>
</evidence>
<keyword evidence="6" id="KW-0997">Cell inner membrane</keyword>
<dbReference type="GO" id="GO:0015628">
    <property type="term" value="P:protein secretion by the type II secretion system"/>
    <property type="evidence" value="ECO:0007669"/>
    <property type="project" value="InterPro"/>
</dbReference>
<dbReference type="InterPro" id="IPR013545">
    <property type="entry name" value="T2SS_protein-GspG_C"/>
</dbReference>
<evidence type="ECO:0000256" key="8">
    <source>
        <dbReference type="ARBA" id="ARBA00022989"/>
    </source>
</evidence>
<dbReference type="InterPro" id="IPR000983">
    <property type="entry name" value="Bac_GSPG_pilin"/>
</dbReference>
<dbReference type="PANTHER" id="PTHR30093">
    <property type="entry name" value="GENERAL SECRETION PATHWAY PROTEIN G"/>
    <property type="match status" value="1"/>
</dbReference>
<dbReference type="GO" id="GO:0005886">
    <property type="term" value="C:plasma membrane"/>
    <property type="evidence" value="ECO:0007669"/>
    <property type="project" value="UniProtKB-SubCell"/>
</dbReference>
<dbReference type="Proteomes" id="UP000295367">
    <property type="component" value="Unassembled WGS sequence"/>
</dbReference>
<keyword evidence="9 11" id="KW-0472">Membrane</keyword>
<comment type="similarity">
    <text evidence="2">Belongs to the GSP G family.</text>
</comment>
<dbReference type="SUPFAM" id="SSF54523">
    <property type="entry name" value="Pili subunits"/>
    <property type="match status" value="1"/>
</dbReference>
<proteinExistence type="inferred from homology"/>
<dbReference type="EMBL" id="SMCO01000002">
    <property type="protein sequence ID" value="TCV89540.1"/>
    <property type="molecule type" value="Genomic_DNA"/>
</dbReference>
<dbReference type="InterPro" id="IPR010054">
    <property type="entry name" value="Type2_sec_GspG"/>
</dbReference>
<gene>
    <name evidence="13" type="ORF">EDC63_10258</name>
</gene>
<evidence type="ECO:0000256" key="9">
    <source>
        <dbReference type="ARBA" id="ARBA00023136"/>
    </source>
</evidence>
<evidence type="ECO:0000256" key="11">
    <source>
        <dbReference type="SAM" id="Phobius"/>
    </source>
</evidence>